<name>A0A0A9D9C4_ARUDO</name>
<reference evidence="1" key="2">
    <citation type="journal article" date="2015" name="Data Brief">
        <title>Shoot transcriptome of the giant reed, Arundo donax.</title>
        <authorList>
            <person name="Barrero R.A."/>
            <person name="Guerrero F.D."/>
            <person name="Moolhuijzen P."/>
            <person name="Goolsby J.A."/>
            <person name="Tidwell J."/>
            <person name="Bellgard S.E."/>
            <person name="Bellgard M.I."/>
        </authorList>
    </citation>
    <scope>NUCLEOTIDE SEQUENCE</scope>
    <source>
        <tissue evidence="1">Shoot tissue taken approximately 20 cm above the soil surface</tissue>
    </source>
</reference>
<evidence type="ECO:0000313" key="1">
    <source>
        <dbReference type="EMBL" id="JAD82265.1"/>
    </source>
</evidence>
<reference evidence="1" key="1">
    <citation type="submission" date="2014-09" db="EMBL/GenBank/DDBJ databases">
        <authorList>
            <person name="Magalhaes I.L.F."/>
            <person name="Oliveira U."/>
            <person name="Santos F.R."/>
            <person name="Vidigal T.H.D.A."/>
            <person name="Brescovit A.D."/>
            <person name="Santos A.J."/>
        </authorList>
    </citation>
    <scope>NUCLEOTIDE SEQUENCE</scope>
    <source>
        <tissue evidence="1">Shoot tissue taken approximately 20 cm above the soil surface</tissue>
    </source>
</reference>
<proteinExistence type="predicted"/>
<dbReference type="EMBL" id="GBRH01215630">
    <property type="protein sequence ID" value="JAD82265.1"/>
    <property type="molecule type" value="Transcribed_RNA"/>
</dbReference>
<organism evidence="1">
    <name type="scientific">Arundo donax</name>
    <name type="common">Giant reed</name>
    <name type="synonym">Donax arundinaceus</name>
    <dbReference type="NCBI Taxonomy" id="35708"/>
    <lineage>
        <taxon>Eukaryota</taxon>
        <taxon>Viridiplantae</taxon>
        <taxon>Streptophyta</taxon>
        <taxon>Embryophyta</taxon>
        <taxon>Tracheophyta</taxon>
        <taxon>Spermatophyta</taxon>
        <taxon>Magnoliopsida</taxon>
        <taxon>Liliopsida</taxon>
        <taxon>Poales</taxon>
        <taxon>Poaceae</taxon>
        <taxon>PACMAD clade</taxon>
        <taxon>Arundinoideae</taxon>
        <taxon>Arundineae</taxon>
        <taxon>Arundo</taxon>
    </lineage>
</organism>
<sequence length="71" mass="8199">MQRYLALFHPRLPSINICSCFMISMAVIQLKNSTKSDLFFQIPDGIKRLFPKSGNSFICLQKTLMDILLNF</sequence>
<dbReference type="AlphaFoldDB" id="A0A0A9D9C4"/>
<protein>
    <submittedName>
        <fullName evidence="1">Uncharacterized protein</fullName>
    </submittedName>
</protein>
<accession>A0A0A9D9C4</accession>